<dbReference type="Pfam" id="PF18818">
    <property type="entry name" value="MPTase-PolyVal"/>
    <property type="match status" value="1"/>
</dbReference>
<gene>
    <name evidence="4" type="ORF">DVK85_01265</name>
</gene>
<evidence type="ECO:0000259" key="3">
    <source>
        <dbReference type="Pfam" id="PF18818"/>
    </source>
</evidence>
<dbReference type="GO" id="GO:0003697">
    <property type="term" value="F:single-stranded DNA binding"/>
    <property type="evidence" value="ECO:0007669"/>
    <property type="project" value="InterPro"/>
</dbReference>
<evidence type="ECO:0000259" key="2">
    <source>
        <dbReference type="Pfam" id="PF08401"/>
    </source>
</evidence>
<sequence>MSAVDTFNGLNGATVSRAMVQELIAVAKEQEQYELVKRLTKALEHIAEGEEVDIELEHPAIEVVPESLLHCLDCEHDTDDTIEGLGKAVSPDQIYQMITDKMLKKIEDANSSDYVKRWEAEGYSLPFNFISKKRYRGVNLFLLTELQLLENPFFLTFKQIEQLKGKLKKGAKAEKVIYFTKLYTYKNNAVNISSYDAKKFIGLLEKNREKIPGLKTDISIEMISKYYLPILKYYNVFNGKDITGIDFDLDNFKTGFVKKSLPALEENRNNIAESIINNYPTPAPDFDFGGDRAYYRPDIDHVQIPFYKDFNTNSDYYRTVFHELAHSTGHDSRLARDLKNGFGTKEYAFEELIAEFSATFLSAEAGVLWHTNKNHAAYLKGWHGLIPHLEGDNRFLMRAATQAQKAADYILQPDEDGNPKYFEDLKKAVEAPKEPKPTKRPKKATPKPKTVKPTKEAPEKKTVAKRTRKSKVADTKQLTLALNGRKKQAARKAPVKKQSLNSPTPIAVKKQSPVSNNALVMSSEDLMNMEFESLKMDGVWSEFMQEPAKNMKIAIWGKPKNGKTSGAAQFANYLTKFGNVLYNFVDQGFNKSTQDIWRNSGMEDNPNAFATKADRLEDLEKLLQTGDYQFVFIDMINDYINKTGIKPHEFKERFINGFPEISFVLVFEVTKSGNFKGDQGWTHIVDAICTVEDFLMENRGRYGDGHFVVWEEGLKKHNPKKHEEIFANEPEPEPAQEVAAPQISFTVT</sequence>
<feature type="domain" description="Polyvalent protein metallopeptidase" evidence="3">
    <location>
        <begin position="285"/>
        <end position="402"/>
    </location>
</feature>
<feature type="compositionally biased region" description="Basic residues" evidence="1">
    <location>
        <begin position="484"/>
        <end position="495"/>
    </location>
</feature>
<evidence type="ECO:0000313" key="5">
    <source>
        <dbReference type="Proteomes" id="UP000253951"/>
    </source>
</evidence>
<feature type="region of interest" description="Disordered" evidence="1">
    <location>
        <begin position="728"/>
        <end position="748"/>
    </location>
</feature>
<keyword evidence="5" id="KW-1185">Reference proteome</keyword>
<dbReference type="RefSeq" id="WP_114676694.1">
    <property type="nucleotide sequence ID" value="NZ_CP031188.1"/>
</dbReference>
<dbReference type="InterPro" id="IPR013610">
    <property type="entry name" value="ArdC_N"/>
</dbReference>
<dbReference type="KEGG" id="fat:DVK85_01265"/>
<dbReference type="SUPFAM" id="SSF52540">
    <property type="entry name" value="P-loop containing nucleoside triphosphate hydrolases"/>
    <property type="match status" value="1"/>
</dbReference>
<accession>A0A345H8M1</accession>
<feature type="region of interest" description="Disordered" evidence="1">
    <location>
        <begin position="429"/>
        <end position="500"/>
    </location>
</feature>
<dbReference type="Proteomes" id="UP000253951">
    <property type="component" value="Chromosome"/>
</dbReference>
<dbReference type="InterPro" id="IPR027417">
    <property type="entry name" value="P-loop_NTPase"/>
</dbReference>
<dbReference type="AlphaFoldDB" id="A0A345H8M1"/>
<dbReference type="Pfam" id="PF08401">
    <property type="entry name" value="ArdcN"/>
    <property type="match status" value="1"/>
</dbReference>
<evidence type="ECO:0000313" key="4">
    <source>
        <dbReference type="EMBL" id="AXG72931.1"/>
    </source>
</evidence>
<reference evidence="4 5" key="1">
    <citation type="submission" date="2018-07" db="EMBL/GenBank/DDBJ databases">
        <title>Complete genome sequence of Flavobacterium arcticum type strain SM1502T.</title>
        <authorList>
            <person name="Li Y."/>
            <person name="Li D.-D."/>
        </authorList>
    </citation>
    <scope>NUCLEOTIDE SEQUENCE [LARGE SCALE GENOMIC DNA]</scope>
    <source>
        <strain evidence="4 5">SM1502</strain>
    </source>
</reference>
<dbReference type="InterPro" id="IPR041459">
    <property type="entry name" value="MPTase-PolyVal"/>
</dbReference>
<feature type="compositionally biased region" description="Basic residues" evidence="1">
    <location>
        <begin position="438"/>
        <end position="452"/>
    </location>
</feature>
<protein>
    <submittedName>
        <fullName evidence="4">DUF1738 domain-containing protein</fullName>
    </submittedName>
</protein>
<organism evidence="4 5">
    <name type="scientific">Flavobacterium arcticum</name>
    <dbReference type="NCBI Taxonomy" id="1784713"/>
    <lineage>
        <taxon>Bacteria</taxon>
        <taxon>Pseudomonadati</taxon>
        <taxon>Bacteroidota</taxon>
        <taxon>Flavobacteriia</taxon>
        <taxon>Flavobacteriales</taxon>
        <taxon>Flavobacteriaceae</taxon>
        <taxon>Flavobacterium</taxon>
    </lineage>
</organism>
<dbReference type="OrthoDB" id="9792687at2"/>
<proteinExistence type="predicted"/>
<feature type="compositionally biased region" description="Basic and acidic residues" evidence="1">
    <location>
        <begin position="453"/>
        <end position="462"/>
    </location>
</feature>
<dbReference type="EMBL" id="CP031188">
    <property type="protein sequence ID" value="AXG72931.1"/>
    <property type="molecule type" value="Genomic_DNA"/>
</dbReference>
<feature type="domain" description="N-terminal" evidence="2">
    <location>
        <begin position="93"/>
        <end position="237"/>
    </location>
</feature>
<evidence type="ECO:0000256" key="1">
    <source>
        <dbReference type="SAM" id="MobiDB-lite"/>
    </source>
</evidence>
<name>A0A345H8M1_9FLAO</name>